<dbReference type="Gene3D" id="2.120.10.80">
    <property type="entry name" value="Kelch-type beta propeller"/>
    <property type="match status" value="1"/>
</dbReference>
<feature type="domain" description="BTB" evidence="3">
    <location>
        <begin position="7"/>
        <end position="74"/>
    </location>
</feature>
<dbReference type="PANTHER" id="PTHR46375">
    <property type="entry name" value="KELCH REPEAT AND BTB DOMAIN-CONTAINING PROTEIN 13-RELATED"/>
    <property type="match status" value="1"/>
</dbReference>
<dbReference type="Gene3D" id="3.30.710.10">
    <property type="entry name" value="Potassium Channel Kv1.1, Chain A"/>
    <property type="match status" value="1"/>
</dbReference>
<evidence type="ECO:0000259" key="3">
    <source>
        <dbReference type="PROSITE" id="PS50097"/>
    </source>
</evidence>
<dbReference type="Ensembl" id="ENSEBUT00000014735.1">
    <property type="protein sequence ID" value="ENSEBUP00000014159.1"/>
    <property type="gene ID" value="ENSEBUG00000008928.1"/>
</dbReference>
<dbReference type="InterPro" id="IPR052392">
    <property type="entry name" value="Kelch-BTB_domain-containing"/>
</dbReference>
<dbReference type="PROSITE" id="PS50097">
    <property type="entry name" value="BTB"/>
    <property type="match status" value="1"/>
</dbReference>
<dbReference type="PANTHER" id="PTHR46375:SF3">
    <property type="entry name" value="KELCH REPEAT AND BTB DOMAIN-CONTAINING PROTEIN 13"/>
    <property type="match status" value="1"/>
</dbReference>
<keyword evidence="1" id="KW-0880">Kelch repeat</keyword>
<name>A0A8C4QG30_EPTBU</name>
<dbReference type="SUPFAM" id="SSF54695">
    <property type="entry name" value="POZ domain"/>
    <property type="match status" value="1"/>
</dbReference>
<proteinExistence type="predicted"/>
<dbReference type="Pfam" id="PF00651">
    <property type="entry name" value="BTB"/>
    <property type="match status" value="1"/>
</dbReference>
<dbReference type="SMART" id="SM00612">
    <property type="entry name" value="Kelch"/>
    <property type="match status" value="2"/>
</dbReference>
<dbReference type="AlphaFoldDB" id="A0A8C4QG30"/>
<dbReference type="InterPro" id="IPR011333">
    <property type="entry name" value="SKP1/BTB/POZ_sf"/>
</dbReference>
<reference evidence="4" key="1">
    <citation type="submission" date="2025-08" db="UniProtKB">
        <authorList>
            <consortium name="Ensembl"/>
        </authorList>
    </citation>
    <scope>IDENTIFICATION</scope>
</reference>
<keyword evidence="5" id="KW-1185">Reference proteome</keyword>
<dbReference type="Proteomes" id="UP000694388">
    <property type="component" value="Unplaced"/>
</dbReference>
<dbReference type="Pfam" id="PF01344">
    <property type="entry name" value="Kelch_1"/>
    <property type="match status" value="2"/>
</dbReference>
<organism evidence="4 5">
    <name type="scientific">Eptatretus burgeri</name>
    <name type="common">Inshore hagfish</name>
    <dbReference type="NCBI Taxonomy" id="7764"/>
    <lineage>
        <taxon>Eukaryota</taxon>
        <taxon>Metazoa</taxon>
        <taxon>Chordata</taxon>
        <taxon>Craniata</taxon>
        <taxon>Vertebrata</taxon>
        <taxon>Cyclostomata</taxon>
        <taxon>Myxini</taxon>
        <taxon>Myxiniformes</taxon>
        <taxon>Myxinidae</taxon>
        <taxon>Eptatretinae</taxon>
        <taxon>Eptatretus</taxon>
    </lineage>
</organism>
<dbReference type="SUPFAM" id="SSF117281">
    <property type="entry name" value="Kelch motif"/>
    <property type="match status" value="1"/>
</dbReference>
<dbReference type="InterPro" id="IPR000210">
    <property type="entry name" value="BTB/POZ_dom"/>
</dbReference>
<dbReference type="InterPro" id="IPR006652">
    <property type="entry name" value="Kelch_1"/>
</dbReference>
<sequence>MAVADTRKFAVLVDGRQFELDRWFLASNSEYFRALFDSGMRESQGVGMELLEVTEQGFSAMLDVLYRCYPKIVEGNLEDVVHAASFLQVKALVEYLTFILSSDNCVDMLITANVYGVFELKNAAAMFIKNVIKNRRVSQDLMRLSPELMTFIRQLKPERFAAVASYCPSTPFLEDHARAVYALDEERNDWHLLTRLPPAASTALAGVAVLGGRLYIVGGIQSPKNQPVEETFRFDPQKDSWEVLNGLHQPRYNLSLLPYGNSLLAIGGRYGHQQLTTVECFQESSATWSFCPELPRAAAGAACATAMGRAFVALWKPLDVTTIYEFTVTCGGWGIVSTLSRSQSYGHCMLGHRHTLFLIRNGPSDDFLHCEIDSFCLATGVWTTLRGQYINGKGALFAATIKGDYVYAVNRVMTLPYAIESTHWMPLPALAGFPRGGTIHSFVLHSPV</sequence>
<keyword evidence="2" id="KW-0677">Repeat</keyword>
<evidence type="ECO:0000313" key="4">
    <source>
        <dbReference type="Ensembl" id="ENSEBUP00000014159.1"/>
    </source>
</evidence>
<evidence type="ECO:0000256" key="1">
    <source>
        <dbReference type="ARBA" id="ARBA00022441"/>
    </source>
</evidence>
<evidence type="ECO:0000256" key="2">
    <source>
        <dbReference type="ARBA" id="ARBA00022737"/>
    </source>
</evidence>
<evidence type="ECO:0000313" key="5">
    <source>
        <dbReference type="Proteomes" id="UP000694388"/>
    </source>
</evidence>
<dbReference type="SMART" id="SM00225">
    <property type="entry name" value="BTB"/>
    <property type="match status" value="1"/>
</dbReference>
<accession>A0A8C4QG30</accession>
<protein>
    <submittedName>
        <fullName evidence="4">Kelch repeat and BTB domain containing 13a</fullName>
    </submittedName>
</protein>
<dbReference type="InterPro" id="IPR015915">
    <property type="entry name" value="Kelch-typ_b-propeller"/>
</dbReference>
<dbReference type="OMA" id="QQPRYDF"/>
<dbReference type="GeneTree" id="ENSGT00940000161629"/>
<reference evidence="4" key="2">
    <citation type="submission" date="2025-09" db="UniProtKB">
        <authorList>
            <consortium name="Ensembl"/>
        </authorList>
    </citation>
    <scope>IDENTIFICATION</scope>
</reference>